<dbReference type="Proteomes" id="UP000548423">
    <property type="component" value="Unassembled WGS sequence"/>
</dbReference>
<feature type="transmembrane region" description="Helical" evidence="1">
    <location>
        <begin position="28"/>
        <end position="53"/>
    </location>
</feature>
<keyword evidence="1" id="KW-0472">Membrane</keyword>
<evidence type="ECO:0000313" key="3">
    <source>
        <dbReference type="Proteomes" id="UP000548423"/>
    </source>
</evidence>
<keyword evidence="1" id="KW-0812">Transmembrane</keyword>
<comment type="caution">
    <text evidence="2">The sequence shown here is derived from an EMBL/GenBank/DDBJ whole genome shotgun (WGS) entry which is preliminary data.</text>
</comment>
<accession>A0A852TGQ5</accession>
<proteinExistence type="predicted"/>
<protein>
    <submittedName>
        <fullName evidence="2">Uncharacterized protein</fullName>
    </submittedName>
</protein>
<feature type="transmembrane region" description="Helical" evidence="1">
    <location>
        <begin position="5"/>
        <end position="22"/>
    </location>
</feature>
<evidence type="ECO:0000313" key="2">
    <source>
        <dbReference type="EMBL" id="NYE07391.1"/>
    </source>
</evidence>
<evidence type="ECO:0000256" key="1">
    <source>
        <dbReference type="SAM" id="Phobius"/>
    </source>
</evidence>
<reference evidence="3" key="2">
    <citation type="submission" date="2020-08" db="EMBL/GenBank/DDBJ databases">
        <title>The Agave Microbiome: Exploring the role of microbial communities in plant adaptations to desert environments.</title>
        <authorList>
            <person name="Partida-Martinez L.P."/>
        </authorList>
    </citation>
    <scope>NUCLEOTIDE SEQUENCE [LARGE SCALE GENOMIC DNA]</scope>
    <source>
        <strain evidence="3">AT2.8</strain>
    </source>
</reference>
<dbReference type="EMBL" id="JACCBX010000009">
    <property type="protein sequence ID" value="NYE07391.1"/>
    <property type="molecule type" value="Genomic_DNA"/>
</dbReference>
<reference evidence="3" key="1">
    <citation type="submission" date="2020-07" db="EMBL/GenBank/DDBJ databases">
        <authorList>
            <person name="Partida-Martinez L."/>
            <person name="Huntemann M."/>
            <person name="Clum A."/>
            <person name="Wang J."/>
            <person name="Palaniappan K."/>
            <person name="Ritter S."/>
            <person name="Chen I.-M."/>
            <person name="Stamatis D."/>
            <person name="Reddy T."/>
            <person name="O'Malley R."/>
            <person name="Daum C."/>
            <person name="Shapiro N."/>
            <person name="Ivanova N."/>
            <person name="Kyrpides N."/>
            <person name="Woyke T."/>
        </authorList>
    </citation>
    <scope>NUCLEOTIDE SEQUENCE [LARGE SCALE GENOMIC DNA]</scope>
    <source>
        <strain evidence="3">AT2.8</strain>
    </source>
</reference>
<name>A0A852TGQ5_9BACI</name>
<sequence length="62" mass="7238">MEILSVYLIIGVLISTSFYVVADFRPWYFFSALCIGWLPLIFIGMIITLFMDIEEISNKLNR</sequence>
<organism evidence="2 3">
    <name type="scientific">Neobacillus niacini</name>
    <dbReference type="NCBI Taxonomy" id="86668"/>
    <lineage>
        <taxon>Bacteria</taxon>
        <taxon>Bacillati</taxon>
        <taxon>Bacillota</taxon>
        <taxon>Bacilli</taxon>
        <taxon>Bacillales</taxon>
        <taxon>Bacillaceae</taxon>
        <taxon>Neobacillus</taxon>
    </lineage>
</organism>
<gene>
    <name evidence="2" type="ORF">F4694_004202</name>
</gene>
<dbReference type="AlphaFoldDB" id="A0A852TGQ5"/>
<keyword evidence="1" id="KW-1133">Transmembrane helix</keyword>